<dbReference type="PROSITE" id="PS50261">
    <property type="entry name" value="G_PROTEIN_RECEP_F2_4"/>
    <property type="match status" value="1"/>
</dbReference>
<evidence type="ECO:0000256" key="4">
    <source>
        <dbReference type="ARBA" id="ARBA00022989"/>
    </source>
</evidence>
<evidence type="ECO:0000256" key="2">
    <source>
        <dbReference type="ARBA" id="ARBA00007343"/>
    </source>
</evidence>
<dbReference type="PRINTS" id="PR00249">
    <property type="entry name" value="GPCRSECRETIN"/>
</dbReference>
<accession>A0A6S7IYT7</accession>
<evidence type="ECO:0000256" key="3">
    <source>
        <dbReference type="ARBA" id="ARBA00022692"/>
    </source>
</evidence>
<feature type="non-terminal residue" evidence="9">
    <location>
        <position position="304"/>
    </location>
</feature>
<keyword evidence="7" id="KW-0325">Glycoprotein</keyword>
<name>A0A6S7IYT7_PARCT</name>
<proteinExistence type="inferred from homology"/>
<evidence type="ECO:0000259" key="8">
    <source>
        <dbReference type="PROSITE" id="PS50261"/>
    </source>
</evidence>
<keyword evidence="5" id="KW-0472">Membrane</keyword>
<organism evidence="9 10">
    <name type="scientific">Paramuricea clavata</name>
    <name type="common">Red gorgonian</name>
    <name type="synonym">Violescent sea-whip</name>
    <dbReference type="NCBI Taxonomy" id="317549"/>
    <lineage>
        <taxon>Eukaryota</taxon>
        <taxon>Metazoa</taxon>
        <taxon>Cnidaria</taxon>
        <taxon>Anthozoa</taxon>
        <taxon>Octocorallia</taxon>
        <taxon>Malacalcyonacea</taxon>
        <taxon>Plexauridae</taxon>
        <taxon>Paramuricea</taxon>
    </lineage>
</organism>
<dbReference type="PANTHER" id="PTHR12011">
    <property type="entry name" value="ADHESION G-PROTEIN COUPLED RECEPTOR"/>
    <property type="match status" value="1"/>
</dbReference>
<dbReference type="Gene3D" id="1.20.1070.10">
    <property type="entry name" value="Rhodopsin 7-helix transmembrane proteins"/>
    <property type="match status" value="1"/>
</dbReference>
<dbReference type="Proteomes" id="UP001152795">
    <property type="component" value="Unassembled WGS sequence"/>
</dbReference>
<protein>
    <submittedName>
        <fullName evidence="9">Adhesion G- coupled receptor D1-like</fullName>
    </submittedName>
</protein>
<reference evidence="9" key="1">
    <citation type="submission" date="2020-04" db="EMBL/GenBank/DDBJ databases">
        <authorList>
            <person name="Alioto T."/>
            <person name="Alioto T."/>
            <person name="Gomez Garrido J."/>
        </authorList>
    </citation>
    <scope>NUCLEOTIDE SEQUENCE</scope>
    <source>
        <strain evidence="9">A484AB</strain>
    </source>
</reference>
<evidence type="ECO:0000313" key="10">
    <source>
        <dbReference type="Proteomes" id="UP001152795"/>
    </source>
</evidence>
<evidence type="ECO:0000313" key="9">
    <source>
        <dbReference type="EMBL" id="CAB4024626.1"/>
    </source>
</evidence>
<dbReference type="Pfam" id="PF00002">
    <property type="entry name" value="7tm_2"/>
    <property type="match status" value="1"/>
</dbReference>
<evidence type="ECO:0000256" key="7">
    <source>
        <dbReference type="ARBA" id="ARBA00023180"/>
    </source>
</evidence>
<comment type="similarity">
    <text evidence="2">Belongs to the G-protein coupled receptor 2 family. Adhesion G-protein coupled receptor (ADGR) subfamily.</text>
</comment>
<keyword evidence="10" id="KW-1185">Reference proteome</keyword>
<dbReference type="PANTHER" id="PTHR12011:SF347">
    <property type="entry name" value="FI21270P1-RELATED"/>
    <property type="match status" value="1"/>
</dbReference>
<gene>
    <name evidence="9" type="ORF">PACLA_8A076180</name>
</gene>
<dbReference type="InterPro" id="IPR017981">
    <property type="entry name" value="GPCR_2-like_7TM"/>
</dbReference>
<comment type="caution">
    <text evidence="9">The sequence shown here is derived from an EMBL/GenBank/DDBJ whole genome shotgun (WGS) entry which is preliminary data.</text>
</comment>
<evidence type="ECO:0000256" key="1">
    <source>
        <dbReference type="ARBA" id="ARBA00004141"/>
    </source>
</evidence>
<dbReference type="InterPro" id="IPR000832">
    <property type="entry name" value="GPCR_2_secretin-like"/>
</dbReference>
<dbReference type="GO" id="GO:0007166">
    <property type="term" value="P:cell surface receptor signaling pathway"/>
    <property type="evidence" value="ECO:0007669"/>
    <property type="project" value="InterPro"/>
</dbReference>
<dbReference type="OrthoDB" id="1100386at2759"/>
<keyword evidence="9" id="KW-0675">Receptor</keyword>
<comment type="subcellular location">
    <subcellularLocation>
        <location evidence="1">Membrane</location>
        <topology evidence="1">Multi-pass membrane protein</topology>
    </subcellularLocation>
</comment>
<keyword evidence="4" id="KW-1133">Transmembrane helix</keyword>
<dbReference type="AlphaFoldDB" id="A0A6S7IYT7"/>
<sequence length="304" mass="33813">MQLDYFTLVCINQNATNYYLEVICLFLDGDRWSTTGMTVGSIEEEYIECLTNHLSSFTMVVLELSESDNVALKFITYIGSGLSLAGLFITCVVYIVLYKDLQILTTSRHLVHLNLQIALGLTQLVFLAGGSATSNEIICKVIAILVHYFSLAGFTWILLEVVMLYLKLIAVYDGEFVRMKNFLLFGWGFPLLLVGLFAGVNIDAYGNEQWCWLSNKDDGFLWIFHAPVIIITSVTLVAVIAVVRVLCVASKSEAADAKKRIISAARGVVILFPTLGLSWGFSVISAKHDAVVWKYLFAIFTSLQ</sequence>
<dbReference type="FunFam" id="1.20.1070.10:FF:000058">
    <property type="entry name" value="Adhesion G protein-coupled receptor F5"/>
    <property type="match status" value="1"/>
</dbReference>
<evidence type="ECO:0000256" key="5">
    <source>
        <dbReference type="ARBA" id="ARBA00023136"/>
    </source>
</evidence>
<evidence type="ECO:0000256" key="6">
    <source>
        <dbReference type="ARBA" id="ARBA00023157"/>
    </source>
</evidence>
<dbReference type="EMBL" id="CACRXK020013140">
    <property type="protein sequence ID" value="CAB4024626.1"/>
    <property type="molecule type" value="Genomic_DNA"/>
</dbReference>
<dbReference type="GO" id="GO:0005886">
    <property type="term" value="C:plasma membrane"/>
    <property type="evidence" value="ECO:0007669"/>
    <property type="project" value="TreeGrafter"/>
</dbReference>
<dbReference type="GO" id="GO:0004930">
    <property type="term" value="F:G protein-coupled receptor activity"/>
    <property type="evidence" value="ECO:0007669"/>
    <property type="project" value="InterPro"/>
</dbReference>
<keyword evidence="3" id="KW-0812">Transmembrane</keyword>
<feature type="domain" description="G-protein coupled receptors family 2 profile 2" evidence="8">
    <location>
        <begin position="72"/>
        <end position="304"/>
    </location>
</feature>
<keyword evidence="6" id="KW-1015">Disulfide bond</keyword>